<dbReference type="SUPFAM" id="SSF51126">
    <property type="entry name" value="Pectin lyase-like"/>
    <property type="match status" value="1"/>
</dbReference>
<organism evidence="3 4">
    <name type="scientific">Zhongshania aliphaticivorans</name>
    <dbReference type="NCBI Taxonomy" id="1470434"/>
    <lineage>
        <taxon>Bacteria</taxon>
        <taxon>Pseudomonadati</taxon>
        <taxon>Pseudomonadota</taxon>
        <taxon>Gammaproteobacteria</taxon>
        <taxon>Cellvibrionales</taxon>
        <taxon>Spongiibacteraceae</taxon>
        <taxon>Zhongshania</taxon>
    </lineage>
</organism>
<evidence type="ECO:0000313" key="4">
    <source>
        <dbReference type="Proteomes" id="UP000074119"/>
    </source>
</evidence>
<dbReference type="RefSeq" id="WP_008248400.1">
    <property type="nucleotide sequence ID" value="NZ_CP014544.1"/>
</dbReference>
<evidence type="ECO:0000256" key="1">
    <source>
        <dbReference type="SAM" id="MobiDB-lite"/>
    </source>
</evidence>
<feature type="region of interest" description="Disordered" evidence="1">
    <location>
        <begin position="382"/>
        <end position="443"/>
    </location>
</feature>
<keyword evidence="2" id="KW-0732">Signal</keyword>
<feature type="chain" id="PRO_5007275132" description="Right handed beta helix domain-containing protein" evidence="2">
    <location>
        <begin position="30"/>
        <end position="443"/>
    </location>
</feature>
<gene>
    <name evidence="3" type="ORF">AZF00_13845</name>
</gene>
<feature type="signal peptide" evidence="2">
    <location>
        <begin position="1"/>
        <end position="29"/>
    </location>
</feature>
<evidence type="ECO:0008006" key="5">
    <source>
        <dbReference type="Google" id="ProtNLM"/>
    </source>
</evidence>
<dbReference type="InterPro" id="IPR059226">
    <property type="entry name" value="Choice_anch_Q_dom"/>
</dbReference>
<reference evidence="3 4" key="1">
    <citation type="submission" date="2015-12" db="EMBL/GenBank/DDBJ databases">
        <authorList>
            <person name="Shamseldin A."/>
            <person name="Moawad H."/>
            <person name="Abd El-Rahim W.M."/>
            <person name="Sadowsky M.J."/>
        </authorList>
    </citation>
    <scope>NUCLEOTIDE SEQUENCE [LARGE SCALE GENOMIC DNA]</scope>
    <source>
        <strain evidence="3 4">SM2</strain>
    </source>
</reference>
<name>A0A127M7T6_9GAMM</name>
<dbReference type="AlphaFoldDB" id="A0A127M7T6"/>
<accession>A0A127M7T6</accession>
<dbReference type="STRING" id="1470434.AZF00_13845"/>
<dbReference type="KEGG" id="zal:AZF00_13845"/>
<dbReference type="InterPro" id="IPR011050">
    <property type="entry name" value="Pectin_lyase_fold/virulence"/>
</dbReference>
<dbReference type="EMBL" id="CP014544">
    <property type="protein sequence ID" value="AMO69322.1"/>
    <property type="molecule type" value="Genomic_DNA"/>
</dbReference>
<protein>
    <recommendedName>
        <fullName evidence="5">Right handed beta helix domain-containing protein</fullName>
    </recommendedName>
</protein>
<feature type="compositionally biased region" description="Polar residues" evidence="1">
    <location>
        <begin position="44"/>
        <end position="53"/>
    </location>
</feature>
<evidence type="ECO:0000256" key="2">
    <source>
        <dbReference type="SAM" id="SignalP"/>
    </source>
</evidence>
<evidence type="ECO:0000313" key="3">
    <source>
        <dbReference type="EMBL" id="AMO69322.1"/>
    </source>
</evidence>
<dbReference type="Proteomes" id="UP000074119">
    <property type="component" value="Chromosome"/>
</dbReference>
<sequence>MNSFCSSVLKFTVPRLLIAAALVFQSACGGGSSSPGNNQNPSNTAQESQDNSPPFSPASPGTFIVDYEGDEPDILQGDGLCETETGGCSLRAAVQESNATILLSTNPFTHTNVIIMPPGHYKFIEPPLIPTVVAEGTSDAGMLSILGSTNIRGAGARKTILDGNGIDRVFGVGPNAILSISDLTITGGSASGIFNQGQLTVTRCTISGNTSGYGGGIFNTPSSSAIIDSSTISDNTAESEGGGIRFDAAGLVINSTISNNRILEDCCSDSTYDGGTQGEGGGIDARGGGPVTIINSTIVNNHAVIGGGGLNIATSYQGDPGGVFQEISSEVFGRPVELINTIIAGNTSTRGPANCKNTISAIHSLGGNISDDDSCNLNFTNDQNSTNPELDKLADNGGPTDTHAPFATSPALENGLMDRCPAQDQRGAQRENVCDSGAMQDET</sequence>
<proteinExistence type="predicted"/>
<feature type="region of interest" description="Disordered" evidence="1">
    <location>
        <begin position="30"/>
        <end position="63"/>
    </location>
</feature>
<feature type="compositionally biased region" description="Low complexity" evidence="1">
    <location>
        <begin position="34"/>
        <end position="43"/>
    </location>
</feature>
<dbReference type="NCBIfam" id="NF041518">
    <property type="entry name" value="choice_anch_Q"/>
    <property type="match status" value="1"/>
</dbReference>